<dbReference type="Proteomes" id="UP000176527">
    <property type="component" value="Unassembled WGS sequence"/>
</dbReference>
<dbReference type="EMBL" id="MFDE01000037">
    <property type="protein sequence ID" value="OGE37788.1"/>
    <property type="molecule type" value="Genomic_DNA"/>
</dbReference>
<comment type="caution">
    <text evidence="1">The sequence shown here is derived from an EMBL/GenBank/DDBJ whole genome shotgun (WGS) entry which is preliminary data.</text>
</comment>
<protein>
    <submittedName>
        <fullName evidence="1">Uncharacterized protein</fullName>
    </submittedName>
</protein>
<reference evidence="1 2" key="1">
    <citation type="journal article" date="2016" name="Nat. Commun.">
        <title>Thousands of microbial genomes shed light on interconnected biogeochemical processes in an aquifer system.</title>
        <authorList>
            <person name="Anantharaman K."/>
            <person name="Brown C.T."/>
            <person name="Hug L.A."/>
            <person name="Sharon I."/>
            <person name="Castelle C.J."/>
            <person name="Probst A.J."/>
            <person name="Thomas B.C."/>
            <person name="Singh A."/>
            <person name="Wilkins M.J."/>
            <person name="Karaoz U."/>
            <person name="Brodie E.L."/>
            <person name="Williams K.H."/>
            <person name="Hubbard S.S."/>
            <person name="Banfield J.F."/>
        </authorList>
    </citation>
    <scope>NUCLEOTIDE SEQUENCE [LARGE SCALE GENOMIC DNA]</scope>
</reference>
<evidence type="ECO:0000313" key="2">
    <source>
        <dbReference type="Proteomes" id="UP000176527"/>
    </source>
</evidence>
<gene>
    <name evidence="1" type="ORF">A3F00_05265</name>
</gene>
<dbReference type="AlphaFoldDB" id="A0A1F5KAE7"/>
<accession>A0A1F5KAE7</accession>
<name>A0A1F5KAE7_9BACT</name>
<organism evidence="1 2">
    <name type="scientific">Candidatus Daviesbacteria bacterium RIFCSPHIGHO2_12_FULL_37_11</name>
    <dbReference type="NCBI Taxonomy" id="1797777"/>
    <lineage>
        <taxon>Bacteria</taxon>
        <taxon>Candidatus Daviesiibacteriota</taxon>
    </lineage>
</organism>
<sequence>MVERVAPEGFDPILSINALGALCRLFPEDRERYIERARGFNNPIVDRFIEEFLPIILAHDEKVSDLKIQGSGQ</sequence>
<proteinExistence type="predicted"/>
<evidence type="ECO:0000313" key="1">
    <source>
        <dbReference type="EMBL" id="OGE37788.1"/>
    </source>
</evidence>